<protein>
    <submittedName>
        <fullName evidence="2">Uncharacterized protein</fullName>
    </submittedName>
</protein>
<accession>A0A0F8H330</accession>
<feature type="transmembrane region" description="Helical" evidence="1">
    <location>
        <begin position="175"/>
        <end position="192"/>
    </location>
</feature>
<comment type="caution">
    <text evidence="2">The sequence shown here is derived from an EMBL/GenBank/DDBJ whole genome shotgun (WGS) entry which is preliminary data.</text>
</comment>
<keyword evidence="1" id="KW-0812">Transmembrane</keyword>
<organism evidence="2 3">
    <name type="scientific">Methanosarcina mazei</name>
    <name type="common">Methanosarcina frisia</name>
    <dbReference type="NCBI Taxonomy" id="2209"/>
    <lineage>
        <taxon>Archaea</taxon>
        <taxon>Methanobacteriati</taxon>
        <taxon>Methanobacteriota</taxon>
        <taxon>Stenosarchaea group</taxon>
        <taxon>Methanomicrobia</taxon>
        <taxon>Methanosarcinales</taxon>
        <taxon>Methanosarcinaceae</taxon>
        <taxon>Methanosarcina</taxon>
    </lineage>
</organism>
<dbReference type="RefSeq" id="WP_048048720.1">
    <property type="nucleotide sequence ID" value="NZ_JJPO01000127.1"/>
</dbReference>
<evidence type="ECO:0000256" key="1">
    <source>
        <dbReference type="SAM" id="Phobius"/>
    </source>
</evidence>
<keyword evidence="1" id="KW-1133">Transmembrane helix</keyword>
<evidence type="ECO:0000313" key="2">
    <source>
        <dbReference type="EMBL" id="KKG71001.1"/>
    </source>
</evidence>
<gene>
    <name evidence="2" type="ORF">DU63_05850</name>
</gene>
<dbReference type="PATRIC" id="fig|2209.43.peg.1255"/>
<dbReference type="AlphaFoldDB" id="A0A0F8H330"/>
<keyword evidence="1" id="KW-0472">Membrane</keyword>
<reference evidence="2 3" key="1">
    <citation type="journal article" date="2015" name="ISME J.">
        <title>Genomic and phenotypic differentiation among Methanosarcina mazei populations from Columbia River sediment.</title>
        <authorList>
            <person name="Youngblut N.D."/>
            <person name="Wirth J.S."/>
            <person name="Henriksen J.R."/>
            <person name="Smith M."/>
            <person name="Simon H."/>
            <person name="Metcalf W.W."/>
            <person name="Whitaker R.J."/>
        </authorList>
    </citation>
    <scope>NUCLEOTIDE SEQUENCE [LARGE SCALE GENOMIC DNA]</scope>
    <source>
        <strain evidence="2 3">3.H.A.2.1</strain>
    </source>
</reference>
<evidence type="ECO:0000313" key="3">
    <source>
        <dbReference type="Proteomes" id="UP000034001"/>
    </source>
</evidence>
<name>A0A0F8H330_METMZ</name>
<dbReference type="Proteomes" id="UP000034001">
    <property type="component" value="Unassembled WGS sequence"/>
</dbReference>
<dbReference type="EMBL" id="JJPO01000127">
    <property type="protein sequence ID" value="KKG71001.1"/>
    <property type="molecule type" value="Genomic_DNA"/>
</dbReference>
<proteinExistence type="predicted"/>
<sequence length="193" mass="23044">MLSDKVQERLKLVLSDEYYGYSTAVVGYSETKSLQYNYIGMSEFRDALTHVKRAIYTQKEDEAISELDSASEHIRRAAVESMQQYVETRYYEIRERIHDPLPFIYIIFLKRKFNLSEIRERESRIKDYINSGRALKPNKEWKEAISYFKRAEEELDILDKELPLNKQLNYSKVEFFLMVFYICLGVVLSRVFL</sequence>